<name>A0A9X7W0A8_9BACL</name>
<dbReference type="KEGG" id="afx:JZ786_03370"/>
<sequence>MLICDESSSNSVRFKLIWNKSDEARVEEFLDGYFLRTADWSNAVRDMGLVFVQGKPYPHLDVTGDFYVDSGLRIDHFALDCNGHIILIAVDEESKLSYQPLR</sequence>
<dbReference type="Proteomes" id="UP000663505">
    <property type="component" value="Chromosome"/>
</dbReference>
<keyword evidence="2" id="KW-1185">Reference proteome</keyword>
<reference evidence="1 2" key="1">
    <citation type="submission" date="2021-02" db="EMBL/GenBank/DDBJ databases">
        <title>Alicyclobacillus curvatus sp. nov. and Alicyclobacillus mengziensis sp. nov., two acidophilic bacteria isolated from acid mine drainage.</title>
        <authorList>
            <person name="Huang Y."/>
        </authorList>
    </citation>
    <scope>NUCLEOTIDE SEQUENCE [LARGE SCALE GENOMIC DNA]</scope>
    <source>
        <strain evidence="1 2">S30H14</strain>
    </source>
</reference>
<evidence type="ECO:0000313" key="2">
    <source>
        <dbReference type="Proteomes" id="UP000663505"/>
    </source>
</evidence>
<protein>
    <submittedName>
        <fullName evidence="1">Uncharacterized protein</fullName>
    </submittedName>
</protein>
<gene>
    <name evidence="1" type="ORF">JZ786_03370</name>
</gene>
<evidence type="ECO:0000313" key="1">
    <source>
        <dbReference type="EMBL" id="QSO48070.1"/>
    </source>
</evidence>
<dbReference type="EMBL" id="CP071182">
    <property type="protein sequence ID" value="QSO48070.1"/>
    <property type="molecule type" value="Genomic_DNA"/>
</dbReference>
<accession>A0A9X7W0A8</accession>
<organism evidence="1 2">
    <name type="scientific">Alicyclobacillus mengziensis</name>
    <dbReference type="NCBI Taxonomy" id="2931921"/>
    <lineage>
        <taxon>Bacteria</taxon>
        <taxon>Bacillati</taxon>
        <taxon>Bacillota</taxon>
        <taxon>Bacilli</taxon>
        <taxon>Bacillales</taxon>
        <taxon>Alicyclobacillaceae</taxon>
        <taxon>Alicyclobacillus</taxon>
    </lineage>
</organism>
<dbReference type="RefSeq" id="WP_206657406.1">
    <property type="nucleotide sequence ID" value="NZ_CP071182.1"/>
</dbReference>
<proteinExistence type="predicted"/>
<dbReference type="AlphaFoldDB" id="A0A9X7W0A8"/>